<dbReference type="PANTHER" id="PTHR23514:SF13">
    <property type="entry name" value="INNER MEMBRANE PROTEIN YBJJ"/>
    <property type="match status" value="1"/>
</dbReference>
<feature type="transmembrane region" description="Helical" evidence="5">
    <location>
        <begin position="332"/>
        <end position="352"/>
    </location>
</feature>
<dbReference type="PROSITE" id="PS50850">
    <property type="entry name" value="MFS"/>
    <property type="match status" value="1"/>
</dbReference>
<feature type="transmembrane region" description="Helical" evidence="5">
    <location>
        <begin position="165"/>
        <end position="181"/>
    </location>
</feature>
<feature type="transmembrane region" description="Helical" evidence="5">
    <location>
        <begin position="358"/>
        <end position="382"/>
    </location>
</feature>
<comment type="subcellular location">
    <subcellularLocation>
        <location evidence="1">Cell membrane</location>
        <topology evidence="1">Multi-pass membrane protein</topology>
    </subcellularLocation>
</comment>
<dbReference type="Proteomes" id="UP000239494">
    <property type="component" value="Unassembled WGS sequence"/>
</dbReference>
<evidence type="ECO:0000313" key="7">
    <source>
        <dbReference type="EMBL" id="PRY42850.1"/>
    </source>
</evidence>
<keyword evidence="4 5" id="KW-0472">Membrane</keyword>
<dbReference type="PANTHER" id="PTHR23514">
    <property type="entry name" value="BYPASS OF STOP CODON PROTEIN 6"/>
    <property type="match status" value="1"/>
</dbReference>
<dbReference type="AlphaFoldDB" id="A0A2T0TB15"/>
<name>A0A2T0TB15_9PSEU</name>
<evidence type="ECO:0000256" key="3">
    <source>
        <dbReference type="ARBA" id="ARBA00022989"/>
    </source>
</evidence>
<dbReference type="EMBL" id="PVTF01000004">
    <property type="protein sequence ID" value="PRY42850.1"/>
    <property type="molecule type" value="Genomic_DNA"/>
</dbReference>
<dbReference type="GO" id="GO:0005886">
    <property type="term" value="C:plasma membrane"/>
    <property type="evidence" value="ECO:0007669"/>
    <property type="project" value="UniProtKB-SubCell"/>
</dbReference>
<evidence type="ECO:0000313" key="8">
    <source>
        <dbReference type="Proteomes" id="UP000239494"/>
    </source>
</evidence>
<dbReference type="GO" id="GO:0022857">
    <property type="term" value="F:transmembrane transporter activity"/>
    <property type="evidence" value="ECO:0007669"/>
    <property type="project" value="InterPro"/>
</dbReference>
<dbReference type="InterPro" id="IPR011701">
    <property type="entry name" value="MFS"/>
</dbReference>
<evidence type="ECO:0000256" key="4">
    <source>
        <dbReference type="ARBA" id="ARBA00023136"/>
    </source>
</evidence>
<keyword evidence="8" id="KW-1185">Reference proteome</keyword>
<dbReference type="InterPro" id="IPR020846">
    <property type="entry name" value="MFS_dom"/>
</dbReference>
<proteinExistence type="predicted"/>
<evidence type="ECO:0000256" key="1">
    <source>
        <dbReference type="ARBA" id="ARBA00004651"/>
    </source>
</evidence>
<dbReference type="Pfam" id="PF07690">
    <property type="entry name" value="MFS_1"/>
    <property type="match status" value="2"/>
</dbReference>
<dbReference type="SUPFAM" id="SSF103473">
    <property type="entry name" value="MFS general substrate transporter"/>
    <property type="match status" value="1"/>
</dbReference>
<evidence type="ECO:0000256" key="2">
    <source>
        <dbReference type="ARBA" id="ARBA00022692"/>
    </source>
</evidence>
<feature type="domain" description="Major facilitator superfamily (MFS) profile" evidence="6">
    <location>
        <begin position="205"/>
        <end position="392"/>
    </location>
</feature>
<feature type="transmembrane region" description="Helical" evidence="5">
    <location>
        <begin position="294"/>
        <end position="320"/>
    </location>
</feature>
<feature type="transmembrane region" description="Helical" evidence="5">
    <location>
        <begin position="201"/>
        <end position="218"/>
    </location>
</feature>
<feature type="transmembrane region" description="Helical" evidence="5">
    <location>
        <begin position="12"/>
        <end position="29"/>
    </location>
</feature>
<feature type="transmembrane region" description="Helical" evidence="5">
    <location>
        <begin position="238"/>
        <end position="259"/>
    </location>
</feature>
<dbReference type="InterPro" id="IPR036259">
    <property type="entry name" value="MFS_trans_sf"/>
</dbReference>
<dbReference type="InterPro" id="IPR051788">
    <property type="entry name" value="MFS_Transporter"/>
</dbReference>
<comment type="caution">
    <text evidence="7">The sequence shown here is derived from an EMBL/GenBank/DDBJ whole genome shotgun (WGS) entry which is preliminary data.</text>
</comment>
<evidence type="ECO:0000259" key="6">
    <source>
        <dbReference type="PROSITE" id="PS50850"/>
    </source>
</evidence>
<organism evidence="7 8">
    <name type="scientific">Umezawaea tangerina</name>
    <dbReference type="NCBI Taxonomy" id="84725"/>
    <lineage>
        <taxon>Bacteria</taxon>
        <taxon>Bacillati</taxon>
        <taxon>Actinomycetota</taxon>
        <taxon>Actinomycetes</taxon>
        <taxon>Pseudonocardiales</taxon>
        <taxon>Pseudonocardiaceae</taxon>
        <taxon>Umezawaea</taxon>
    </lineage>
</organism>
<evidence type="ECO:0000256" key="5">
    <source>
        <dbReference type="SAM" id="Phobius"/>
    </source>
</evidence>
<feature type="transmembrane region" description="Helical" evidence="5">
    <location>
        <begin position="133"/>
        <end position="153"/>
    </location>
</feature>
<keyword evidence="3 5" id="KW-1133">Transmembrane helix</keyword>
<dbReference type="RefSeq" id="WP_342749788.1">
    <property type="nucleotide sequence ID" value="NZ_PVTF01000004.1"/>
</dbReference>
<feature type="transmembrane region" description="Helical" evidence="5">
    <location>
        <begin position="76"/>
        <end position="94"/>
    </location>
</feature>
<dbReference type="Gene3D" id="1.20.1250.20">
    <property type="entry name" value="MFS general substrate transporter like domains"/>
    <property type="match status" value="2"/>
</dbReference>
<feature type="transmembrane region" description="Helical" evidence="5">
    <location>
        <begin position="100"/>
        <end position="121"/>
    </location>
</feature>
<gene>
    <name evidence="7" type="ORF">CLV43_104687</name>
</gene>
<keyword evidence="2 5" id="KW-0812">Transmembrane</keyword>
<accession>A0A2T0TB15</accession>
<feature type="transmembrane region" description="Helical" evidence="5">
    <location>
        <begin position="266"/>
        <end position="288"/>
    </location>
</feature>
<sequence>MLASAPPSRPNAKGLIFAATSWGLFWGGWAGLLPEVKDQIGATESEFGLALFGIPVGALPAMVITGKLVSRMRERALPLVLSVFAVACALPGWTHSPVTFALSLVLIGATSGAIEVALNATTAAHEARDGVRLFNKVHAATPLAMVVAAPSVGLARQAGASSRDVLLVIAALVLVSAFLSVDRAGWRTQSTSDTAVRPRSMTPVLIAFGLVAAVVLFMENAVEQWGAIHLEQDLGAGPLLGSAAPAAYMIGLAGGRLLVQWQGERFSGLTVVVLGSVLGAVGLVLAVVTEPAGLPAVVALVGFALAGVGLAPAVPTLLGMAGKSTDDERRPAAITTVTTISYLGFLGSPPLVGLMAASWGLSTAFAVVAAGGVLVAAAAALLRLPEPEGVAG</sequence>
<reference evidence="7 8" key="1">
    <citation type="submission" date="2018-03" db="EMBL/GenBank/DDBJ databases">
        <title>Genomic Encyclopedia of Archaeal and Bacterial Type Strains, Phase II (KMG-II): from individual species to whole genera.</title>
        <authorList>
            <person name="Goeker M."/>
        </authorList>
    </citation>
    <scope>NUCLEOTIDE SEQUENCE [LARGE SCALE GENOMIC DNA]</scope>
    <source>
        <strain evidence="7 8">DSM 44720</strain>
    </source>
</reference>
<protein>
    <submittedName>
        <fullName evidence="7">MFS transporter</fullName>
    </submittedName>
</protein>
<feature type="transmembrane region" description="Helical" evidence="5">
    <location>
        <begin position="49"/>
        <end position="69"/>
    </location>
</feature>